<dbReference type="GO" id="GO:0035556">
    <property type="term" value="P:intracellular signal transduction"/>
    <property type="evidence" value="ECO:0007669"/>
    <property type="project" value="InterPro"/>
</dbReference>
<evidence type="ECO:0000259" key="6">
    <source>
        <dbReference type="PROSITE" id="PS50186"/>
    </source>
</evidence>
<dbReference type="PANTHER" id="PTHR13179">
    <property type="entry name" value="DEP DOMAIN CONTAINING PROTEIN 5"/>
    <property type="match status" value="1"/>
</dbReference>
<dbReference type="SMART" id="SM00049">
    <property type="entry name" value="DEP"/>
    <property type="match status" value="1"/>
</dbReference>
<dbReference type="Pfam" id="PF00610">
    <property type="entry name" value="DEP"/>
    <property type="match status" value="1"/>
</dbReference>
<organism evidence="7 8">
    <name type="scientific">Botryobasidium botryosum (strain FD-172 SS1)</name>
    <dbReference type="NCBI Taxonomy" id="930990"/>
    <lineage>
        <taxon>Eukaryota</taxon>
        <taxon>Fungi</taxon>
        <taxon>Dikarya</taxon>
        <taxon>Basidiomycota</taxon>
        <taxon>Agaricomycotina</taxon>
        <taxon>Agaricomycetes</taxon>
        <taxon>Cantharellales</taxon>
        <taxon>Botryobasidiaceae</taxon>
        <taxon>Botryobasidium</taxon>
    </lineage>
</organism>
<proteinExistence type="inferred from homology"/>
<sequence>MAQAMHSRKRSATIVAAPRAPPLSYGSSKAFVVCIHDVVHEVVFNHDSWPGIFPGDYILLNAPQKDDASAFVFRVAAEGPRLGTSQVAIPVSIASKLNFQNHSEVILTKVEKESVSADTIEIYFRDQYLGRSEMWRLASSQNDKCVYAGQQVVFLGCITATIQAVYINGRPVSSGCVTTKTKIVYRSLSARSIIFIQLCRELWDFSDDGERYYEKIVHSFLPKLIERWREMESNHVVSIVLMSRVYYDNSEIEYAAGPLLQDEQGEWYKDFYKVVVDLEVVRDWKPHLVSIKEALWDFQRDILLTHHWHHYCRTSESSEMPAARLVGRLSYAHEGPILEALNLALNPTEAHYIDRSFSLTGCSMLIITPGAGHFHVSKQLLRLTTTRVLDQGFGVDLVCLTKAPLHRAPIFSFRSTRPGSKDKELFGNRIPDPLWAAEESGRDINEKPIFWWEPFWVCVSFWDYQWDLPFREDRFAPRAKMHEIQMLGLLEHDISSSIAIPYLEEPKVEADATAGDPPNDTKSPKLRAREKFDSNIFASHKARPVPTFRGSINVPAFASSVATLDAPSQLQPPLSPFEHTTPRRKPSISFSQAPSPVHTAARGPKDPIKESPKENPLHRRGFPEALPQVAPSPPMTPSIDARPHLPPRSHSPSQASIRSEASTGSRRRETRAQSTFTSWLLMPFRSGPSQPEAAPVSVPRKENAPLPEVTRPPPPQIKTVPMPIKRTPPRPEPVQSVSQPIAIKAHRAHHTLRLEEEPSLALARTSIRESPVSSPNQFDESVTFVPRRMSTQPPPSQPFTTLPHSYASLARRWQHIFSAPVYQHPIKWKSMGAPACLPLTIDFFPPKEELDSSYHVTEYEILVPPEMSSSLLLRKPSERDGESWPLLLMREMAALRLAQGFQFVVGSLHNDAPMPDDKVLGVRPRSSLTTYRPDGVADAVKSTDYPVYLTMSNQIHRISYDPVEQIIQVRRYMRRTTHSTEPFSYKCLVWPKLGDGYTEASSTFNFPNHDHYGWNRMDMLIAGHEHTLADSLQYWRTRFLVIPSEHPPKEVRVASGELLSDEEIRLLGIDRLAELFAKARWSRPGEKSDASHVTRFLPTCLDPSLCVLDENLIAQLNELHEGGSKKKKRKSEKTIDGLPFNAIAVAMGEEPTLIKDRNWQRTIYADTFIGHDFISWLIREFKDVTSRDQGLDWGSRLLREGLFEHCSGRHGFLDGYYFYRLKSEYAALASNHKRTRGTFQLPSRHTSDDASGFAPEGLLSRHGSGHGSGPVSGTNTPIMSPRSAAPSPARGRRSVLMSQTMIIDVDPGKRSSHGERALLHHDLIQNPATAFHFEINWIGTTAGFLHDLIQRWGQAIDMYGLKLVEGYVDQIANIQSKNVFQSCFPIRLALPPPVIPNLSGRLPEGAKAQLYFEHAILREFGYILDIEAADRYPESIDVVYSYRHTPFAYSQFVHQSGIAFVQVIGGQEGFRWITNRLYVASTSSQMANGQGMQRQEPPSWNNIRLDLYNFCSDAVKLKAFYDKLTQSLRPEFL</sequence>
<keyword evidence="8" id="KW-1185">Reference proteome</keyword>
<accession>A0A067MVQ3</accession>
<dbReference type="PANTHER" id="PTHR13179:SF8">
    <property type="entry name" value="GATOR COMPLEX PROTEIN DEPDC5"/>
    <property type="match status" value="1"/>
</dbReference>
<dbReference type="InterPro" id="IPR036390">
    <property type="entry name" value="WH_DNA-bd_sf"/>
</dbReference>
<feature type="region of interest" description="Disordered" evidence="5">
    <location>
        <begin position="1238"/>
        <end position="1291"/>
    </location>
</feature>
<evidence type="ECO:0000256" key="4">
    <source>
        <dbReference type="ARBA" id="ARBA00021881"/>
    </source>
</evidence>
<feature type="region of interest" description="Disordered" evidence="5">
    <location>
        <begin position="568"/>
        <end position="735"/>
    </location>
</feature>
<dbReference type="GO" id="GO:1990130">
    <property type="term" value="C:GATOR1 complex"/>
    <property type="evidence" value="ECO:0007669"/>
    <property type="project" value="TreeGrafter"/>
</dbReference>
<feature type="region of interest" description="Disordered" evidence="5">
    <location>
        <begin position="509"/>
        <end position="529"/>
    </location>
</feature>
<dbReference type="GO" id="GO:0010508">
    <property type="term" value="P:positive regulation of autophagy"/>
    <property type="evidence" value="ECO:0007669"/>
    <property type="project" value="TreeGrafter"/>
</dbReference>
<dbReference type="GO" id="GO:0005096">
    <property type="term" value="F:GTPase activator activity"/>
    <property type="evidence" value="ECO:0007669"/>
    <property type="project" value="InterPro"/>
</dbReference>
<dbReference type="Pfam" id="PF12257">
    <property type="entry name" value="IML1"/>
    <property type="match status" value="1"/>
</dbReference>
<gene>
    <name evidence="7" type="ORF">BOTBODRAFT_170746</name>
</gene>
<dbReference type="SUPFAM" id="SSF46785">
    <property type="entry name" value="Winged helix' DNA-binding domain"/>
    <property type="match status" value="1"/>
</dbReference>
<feature type="domain" description="DEP" evidence="6">
    <location>
        <begin position="1148"/>
        <end position="1223"/>
    </location>
</feature>
<dbReference type="InterPro" id="IPR000591">
    <property type="entry name" value="DEP_dom"/>
</dbReference>
<evidence type="ECO:0000313" key="7">
    <source>
        <dbReference type="EMBL" id="KDQ19694.1"/>
    </source>
</evidence>
<dbReference type="CDD" id="cd04449">
    <property type="entry name" value="DEP_DEPDC5-like"/>
    <property type="match status" value="1"/>
</dbReference>
<reference evidence="8" key="1">
    <citation type="journal article" date="2014" name="Proc. Natl. Acad. Sci. U.S.A.">
        <title>Extensive sampling of basidiomycete genomes demonstrates inadequacy of the white-rot/brown-rot paradigm for wood decay fungi.</title>
        <authorList>
            <person name="Riley R."/>
            <person name="Salamov A.A."/>
            <person name="Brown D.W."/>
            <person name="Nagy L.G."/>
            <person name="Floudas D."/>
            <person name="Held B.W."/>
            <person name="Levasseur A."/>
            <person name="Lombard V."/>
            <person name="Morin E."/>
            <person name="Otillar R."/>
            <person name="Lindquist E.A."/>
            <person name="Sun H."/>
            <person name="LaButti K.M."/>
            <person name="Schmutz J."/>
            <person name="Jabbour D."/>
            <person name="Luo H."/>
            <person name="Baker S.E."/>
            <person name="Pisabarro A.G."/>
            <person name="Walton J.D."/>
            <person name="Blanchette R.A."/>
            <person name="Henrissat B."/>
            <person name="Martin F."/>
            <person name="Cullen D."/>
            <person name="Hibbett D.S."/>
            <person name="Grigoriev I.V."/>
        </authorList>
    </citation>
    <scope>NUCLEOTIDE SEQUENCE [LARGE SCALE GENOMIC DNA]</scope>
    <source>
        <strain evidence="8">FD-172 SS1</strain>
    </source>
</reference>
<name>A0A067MVQ3_BOTB1</name>
<dbReference type="Gene3D" id="1.10.10.10">
    <property type="entry name" value="Winged helix-like DNA-binding domain superfamily/Winged helix DNA-binding domain"/>
    <property type="match status" value="1"/>
</dbReference>
<comment type="subcellular location">
    <subcellularLocation>
        <location evidence="1">Vacuole membrane</location>
        <topology evidence="1">Peripheral membrane protein</topology>
    </subcellularLocation>
</comment>
<dbReference type="InParanoid" id="A0A067MVQ3"/>
<evidence type="ECO:0000313" key="8">
    <source>
        <dbReference type="Proteomes" id="UP000027195"/>
    </source>
</evidence>
<dbReference type="InterPro" id="IPR027244">
    <property type="entry name" value="IML1"/>
</dbReference>
<feature type="compositionally biased region" description="Polar residues" evidence="5">
    <location>
        <begin position="654"/>
        <end position="664"/>
    </location>
</feature>
<dbReference type="GO" id="GO:0005774">
    <property type="term" value="C:vacuolar membrane"/>
    <property type="evidence" value="ECO:0007669"/>
    <property type="project" value="UniProtKB-SubCell"/>
</dbReference>
<dbReference type="GO" id="GO:1904262">
    <property type="term" value="P:negative regulation of TORC1 signaling"/>
    <property type="evidence" value="ECO:0007669"/>
    <property type="project" value="TreeGrafter"/>
</dbReference>
<protein>
    <recommendedName>
        <fullName evidence="3">Vacuolar membrane-associated protein IML1</fullName>
    </recommendedName>
    <alternativeName>
        <fullName evidence="4">Vacuolar membrane-associated protein iml1</fullName>
    </alternativeName>
</protein>
<feature type="compositionally biased region" description="Basic and acidic residues" evidence="5">
    <location>
        <begin position="603"/>
        <end position="617"/>
    </location>
</feature>
<dbReference type="PROSITE" id="PS50186">
    <property type="entry name" value="DEP"/>
    <property type="match status" value="1"/>
</dbReference>
<dbReference type="HOGENOM" id="CLU_000935_1_0_1"/>
<evidence type="ECO:0000256" key="3">
    <source>
        <dbReference type="ARBA" id="ARBA00018529"/>
    </source>
</evidence>
<evidence type="ECO:0000256" key="2">
    <source>
        <dbReference type="ARBA" id="ARBA00005643"/>
    </source>
</evidence>
<dbReference type="InterPro" id="IPR048255">
    <property type="entry name" value="IML1_N"/>
</dbReference>
<dbReference type="Proteomes" id="UP000027195">
    <property type="component" value="Unassembled WGS sequence"/>
</dbReference>
<comment type="similarity">
    <text evidence="2">Belongs to the IML1 family.</text>
</comment>
<dbReference type="EMBL" id="KL198019">
    <property type="protein sequence ID" value="KDQ19694.1"/>
    <property type="molecule type" value="Genomic_DNA"/>
</dbReference>
<feature type="compositionally biased region" description="Low complexity" evidence="5">
    <location>
        <begin position="1280"/>
        <end position="1289"/>
    </location>
</feature>
<dbReference type="STRING" id="930990.A0A067MVQ3"/>
<evidence type="ECO:0000256" key="5">
    <source>
        <dbReference type="SAM" id="MobiDB-lite"/>
    </source>
</evidence>
<dbReference type="InterPro" id="IPR036388">
    <property type="entry name" value="WH-like_DNA-bd_sf"/>
</dbReference>
<dbReference type="FunCoup" id="A0A067MVQ3">
    <property type="interactions" value="211"/>
</dbReference>
<dbReference type="OrthoDB" id="39497at2759"/>
<evidence type="ECO:0000256" key="1">
    <source>
        <dbReference type="ARBA" id="ARBA00004148"/>
    </source>
</evidence>